<proteinExistence type="predicted"/>
<sequence length="153" mass="17266">MLFGVLLVMTWLILLIRYPHKALPVSLVALLGIGLLASWVLWQEARDEDRLARLELSLDYAPGQCPAHRPLRVSLRNTSTLPLRELTWRIAAYPSEDDLNLARSETVARYHGAAPLAPGAQWHDCLPLPALRPGYVPESLVFRAERRRGHFAD</sequence>
<keyword evidence="1" id="KW-1133">Transmembrane helix</keyword>
<dbReference type="OrthoDB" id="7024310at2"/>
<reference evidence="2 3" key="1">
    <citation type="submission" date="2014-11" db="EMBL/GenBank/DDBJ databases">
        <title>Genome sequence of Pseudomonas tuomuerensis JCM 14085.</title>
        <authorList>
            <person name="Shin S.-K."/>
            <person name="Yi H."/>
        </authorList>
    </citation>
    <scope>NUCLEOTIDE SEQUENCE [LARGE SCALE GENOMIC DNA]</scope>
    <source>
        <strain evidence="2 3">JCM 14085</strain>
    </source>
</reference>
<protein>
    <submittedName>
        <fullName evidence="2">Multidrug transporter</fullName>
    </submittedName>
</protein>
<dbReference type="EMBL" id="JTAK01000004">
    <property type="protein sequence ID" value="KHO64449.1"/>
    <property type="molecule type" value="Genomic_DNA"/>
</dbReference>
<dbReference type="STRING" id="706570.PT85_09560"/>
<evidence type="ECO:0000313" key="3">
    <source>
        <dbReference type="Proteomes" id="UP000030980"/>
    </source>
</evidence>
<organism evidence="2 3">
    <name type="scientific">Pseudomonas flexibilis</name>
    <dbReference type="NCBI Taxonomy" id="706570"/>
    <lineage>
        <taxon>Bacteria</taxon>
        <taxon>Pseudomonadati</taxon>
        <taxon>Pseudomonadota</taxon>
        <taxon>Gammaproteobacteria</taxon>
        <taxon>Pseudomonadales</taxon>
        <taxon>Pseudomonadaceae</taxon>
        <taxon>Pseudomonas</taxon>
    </lineage>
</organism>
<keyword evidence="3" id="KW-1185">Reference proteome</keyword>
<feature type="transmembrane region" description="Helical" evidence="1">
    <location>
        <begin position="25"/>
        <end position="42"/>
    </location>
</feature>
<name>A0A0B3BUU5_9PSED</name>
<dbReference type="RefSeq" id="WP_039606531.1">
    <property type="nucleotide sequence ID" value="NZ_FMUP01000002.1"/>
</dbReference>
<accession>A0A0B3BUU5</accession>
<evidence type="ECO:0000313" key="2">
    <source>
        <dbReference type="EMBL" id="KHO64449.1"/>
    </source>
</evidence>
<dbReference type="AlphaFoldDB" id="A0A0B3BUU5"/>
<keyword evidence="1" id="KW-0812">Transmembrane</keyword>
<comment type="caution">
    <text evidence="2">The sequence shown here is derived from an EMBL/GenBank/DDBJ whole genome shotgun (WGS) entry which is preliminary data.</text>
</comment>
<gene>
    <name evidence="2" type="ORF">PT85_09560</name>
</gene>
<keyword evidence="1" id="KW-0472">Membrane</keyword>
<evidence type="ECO:0000256" key="1">
    <source>
        <dbReference type="SAM" id="Phobius"/>
    </source>
</evidence>
<dbReference type="Proteomes" id="UP000030980">
    <property type="component" value="Unassembled WGS sequence"/>
</dbReference>